<comment type="similarity">
    <text evidence="1 2">Belongs to the anti-sigma-factor antagonist family.</text>
</comment>
<comment type="caution">
    <text evidence="5">The sequence shown here is derived from an EMBL/GenBank/DDBJ whole genome shotgun (WGS) entry which is preliminary data.</text>
</comment>
<keyword evidence="3" id="KW-1133">Transmembrane helix</keyword>
<gene>
    <name evidence="5" type="ORF">HFP15_13600</name>
</gene>
<reference evidence="5 6" key="1">
    <citation type="submission" date="2020-04" db="EMBL/GenBank/DDBJ databases">
        <title>Novel species.</title>
        <authorList>
            <person name="Teo W.F.A."/>
            <person name="Lipun K."/>
            <person name="Srisuk N."/>
            <person name="Duangmal K."/>
        </authorList>
    </citation>
    <scope>NUCLEOTIDE SEQUENCE [LARGE SCALE GENOMIC DNA]</scope>
    <source>
        <strain evidence="5 6">K13G38</strain>
    </source>
</reference>
<dbReference type="SUPFAM" id="SSF52091">
    <property type="entry name" value="SpoIIaa-like"/>
    <property type="match status" value="1"/>
</dbReference>
<accession>A0ABX1J2B5</accession>
<keyword evidence="3" id="KW-0472">Membrane</keyword>
<dbReference type="InterPro" id="IPR002645">
    <property type="entry name" value="STAS_dom"/>
</dbReference>
<dbReference type="InterPro" id="IPR036513">
    <property type="entry name" value="STAS_dom_sf"/>
</dbReference>
<sequence>MVAEPDSFVLGARWPKPDVAILEVTGDLDIRTAPQLEAALSKLCAEDPRTVVVDLTAVGFLGSAGLAALIAVRQRTSSPKALRIVAATEETDRMFRLTGLDGLLAVYPTRDAALSDV</sequence>
<dbReference type="Pfam" id="PF01740">
    <property type="entry name" value="STAS"/>
    <property type="match status" value="1"/>
</dbReference>
<keyword evidence="3" id="KW-0812">Transmembrane</keyword>
<evidence type="ECO:0000259" key="4">
    <source>
        <dbReference type="PROSITE" id="PS50801"/>
    </source>
</evidence>
<dbReference type="EMBL" id="JAAXLS010000007">
    <property type="protein sequence ID" value="NKQ53916.1"/>
    <property type="molecule type" value="Genomic_DNA"/>
</dbReference>
<evidence type="ECO:0000256" key="2">
    <source>
        <dbReference type="RuleBase" id="RU003749"/>
    </source>
</evidence>
<keyword evidence="6" id="KW-1185">Reference proteome</keyword>
<dbReference type="PANTHER" id="PTHR33495">
    <property type="entry name" value="ANTI-SIGMA FACTOR ANTAGONIST TM_1081-RELATED-RELATED"/>
    <property type="match status" value="1"/>
</dbReference>
<feature type="domain" description="STAS" evidence="4">
    <location>
        <begin position="17"/>
        <end position="117"/>
    </location>
</feature>
<protein>
    <recommendedName>
        <fullName evidence="2">Anti-sigma factor antagonist</fullName>
    </recommendedName>
</protein>
<dbReference type="CDD" id="cd07043">
    <property type="entry name" value="STAS_anti-anti-sigma_factors"/>
    <property type="match status" value="1"/>
</dbReference>
<evidence type="ECO:0000256" key="1">
    <source>
        <dbReference type="ARBA" id="ARBA00009013"/>
    </source>
</evidence>
<evidence type="ECO:0000313" key="6">
    <source>
        <dbReference type="Proteomes" id="UP000715441"/>
    </source>
</evidence>
<dbReference type="NCBIfam" id="TIGR00377">
    <property type="entry name" value="ant_ant_sig"/>
    <property type="match status" value="1"/>
</dbReference>
<dbReference type="Proteomes" id="UP000715441">
    <property type="component" value="Unassembled WGS sequence"/>
</dbReference>
<evidence type="ECO:0000256" key="3">
    <source>
        <dbReference type="SAM" id="Phobius"/>
    </source>
</evidence>
<proteinExistence type="inferred from homology"/>
<name>A0ABX1J2B5_9PSEU</name>
<dbReference type="PANTHER" id="PTHR33495:SF2">
    <property type="entry name" value="ANTI-SIGMA FACTOR ANTAGONIST TM_1081-RELATED"/>
    <property type="match status" value="1"/>
</dbReference>
<dbReference type="InterPro" id="IPR003658">
    <property type="entry name" value="Anti-sigma_ant"/>
</dbReference>
<feature type="transmembrane region" description="Helical" evidence="3">
    <location>
        <begin position="51"/>
        <end position="72"/>
    </location>
</feature>
<dbReference type="RefSeq" id="WP_168515314.1">
    <property type="nucleotide sequence ID" value="NZ_JAAXLS010000007.1"/>
</dbReference>
<dbReference type="Gene3D" id="3.30.750.24">
    <property type="entry name" value="STAS domain"/>
    <property type="match status" value="1"/>
</dbReference>
<evidence type="ECO:0000313" key="5">
    <source>
        <dbReference type="EMBL" id="NKQ53916.1"/>
    </source>
</evidence>
<dbReference type="PROSITE" id="PS50801">
    <property type="entry name" value="STAS"/>
    <property type="match status" value="1"/>
</dbReference>
<organism evidence="5 6">
    <name type="scientific">Amycolatopsis acididurans</name>
    <dbReference type="NCBI Taxonomy" id="2724524"/>
    <lineage>
        <taxon>Bacteria</taxon>
        <taxon>Bacillati</taxon>
        <taxon>Actinomycetota</taxon>
        <taxon>Actinomycetes</taxon>
        <taxon>Pseudonocardiales</taxon>
        <taxon>Pseudonocardiaceae</taxon>
        <taxon>Amycolatopsis</taxon>
    </lineage>
</organism>